<feature type="transmembrane region" description="Helical" evidence="7">
    <location>
        <begin position="95"/>
        <end position="122"/>
    </location>
</feature>
<dbReference type="PANTHER" id="PTHR42718:SF9">
    <property type="entry name" value="MAJOR FACILITATOR SUPERFAMILY MULTIDRUG TRANSPORTER MFSC"/>
    <property type="match status" value="1"/>
</dbReference>
<evidence type="ECO:0000256" key="4">
    <source>
        <dbReference type="ARBA" id="ARBA00022989"/>
    </source>
</evidence>
<comment type="caution">
    <text evidence="9">The sequence shown here is derived from an EMBL/GenBank/DDBJ whole genome shotgun (WGS) entry which is preliminary data.</text>
</comment>
<dbReference type="RefSeq" id="XP_031027774.1">
    <property type="nucleotide sequence ID" value="XM_031166227.1"/>
</dbReference>
<protein>
    <recommendedName>
        <fullName evidence="8">Major facilitator superfamily (MFS) profile domain-containing protein</fullName>
    </recommendedName>
</protein>
<reference evidence="9 10" key="1">
    <citation type="journal article" date="2019" name="Sci. Rep.">
        <title>Comparative genomics of chytrid fungi reveal insights into the obligate biotrophic and pathogenic lifestyle of Synchytrium endobioticum.</title>
        <authorList>
            <person name="van de Vossenberg B.T.L.H."/>
            <person name="Warris S."/>
            <person name="Nguyen H.D.T."/>
            <person name="van Gent-Pelzer M.P.E."/>
            <person name="Joly D.L."/>
            <person name="van de Geest H.C."/>
            <person name="Bonants P.J.M."/>
            <person name="Smith D.S."/>
            <person name="Levesque C.A."/>
            <person name="van der Lee T.A.J."/>
        </authorList>
    </citation>
    <scope>NUCLEOTIDE SEQUENCE [LARGE SCALE GENOMIC DNA]</scope>
    <source>
        <strain evidence="9 10">JEL517</strain>
    </source>
</reference>
<dbReference type="EMBL" id="QEAO01000001">
    <property type="protein sequence ID" value="TPX38059.1"/>
    <property type="molecule type" value="Genomic_DNA"/>
</dbReference>
<dbReference type="InterPro" id="IPR011701">
    <property type="entry name" value="MFS"/>
</dbReference>
<feature type="transmembrane region" description="Helical" evidence="7">
    <location>
        <begin position="65"/>
        <end position="83"/>
    </location>
</feature>
<evidence type="ECO:0000259" key="8">
    <source>
        <dbReference type="PROSITE" id="PS50850"/>
    </source>
</evidence>
<feature type="transmembrane region" description="Helical" evidence="7">
    <location>
        <begin position="386"/>
        <end position="408"/>
    </location>
</feature>
<feature type="transmembrane region" description="Helical" evidence="7">
    <location>
        <begin position="185"/>
        <end position="207"/>
    </location>
</feature>
<evidence type="ECO:0000256" key="6">
    <source>
        <dbReference type="SAM" id="MobiDB-lite"/>
    </source>
</evidence>
<feature type="compositionally biased region" description="Polar residues" evidence="6">
    <location>
        <begin position="516"/>
        <end position="526"/>
    </location>
</feature>
<organism evidence="9 10">
    <name type="scientific">Synchytrium microbalum</name>
    <dbReference type="NCBI Taxonomy" id="1806994"/>
    <lineage>
        <taxon>Eukaryota</taxon>
        <taxon>Fungi</taxon>
        <taxon>Fungi incertae sedis</taxon>
        <taxon>Chytridiomycota</taxon>
        <taxon>Chytridiomycota incertae sedis</taxon>
        <taxon>Chytridiomycetes</taxon>
        <taxon>Synchytriales</taxon>
        <taxon>Synchytriaceae</taxon>
        <taxon>Synchytrium</taxon>
    </lineage>
</organism>
<feature type="transmembrane region" description="Helical" evidence="7">
    <location>
        <begin position="354"/>
        <end position="374"/>
    </location>
</feature>
<dbReference type="GeneID" id="42001524"/>
<dbReference type="InterPro" id="IPR036259">
    <property type="entry name" value="MFS_trans_sf"/>
</dbReference>
<feature type="domain" description="Major facilitator superfamily (MFS) profile" evidence="8">
    <location>
        <begin position="28"/>
        <end position="475"/>
    </location>
</feature>
<feature type="transmembrane region" description="Helical" evidence="7">
    <location>
        <begin position="320"/>
        <end position="345"/>
    </location>
</feature>
<dbReference type="PANTHER" id="PTHR42718">
    <property type="entry name" value="MAJOR FACILITATOR SUPERFAMILY MULTIDRUG TRANSPORTER MFSC"/>
    <property type="match status" value="1"/>
</dbReference>
<dbReference type="PROSITE" id="PS50850">
    <property type="entry name" value="MFS"/>
    <property type="match status" value="1"/>
</dbReference>
<evidence type="ECO:0000256" key="5">
    <source>
        <dbReference type="ARBA" id="ARBA00023136"/>
    </source>
</evidence>
<dbReference type="Gene3D" id="1.20.1720.10">
    <property type="entry name" value="Multidrug resistance protein D"/>
    <property type="match status" value="1"/>
</dbReference>
<dbReference type="Proteomes" id="UP000319731">
    <property type="component" value="Unassembled WGS sequence"/>
</dbReference>
<proteinExistence type="predicted"/>
<evidence type="ECO:0000256" key="7">
    <source>
        <dbReference type="SAM" id="Phobius"/>
    </source>
</evidence>
<feature type="transmembrane region" description="Helical" evidence="7">
    <location>
        <begin position="415"/>
        <end position="434"/>
    </location>
</feature>
<dbReference type="InterPro" id="IPR020846">
    <property type="entry name" value="MFS_dom"/>
</dbReference>
<dbReference type="Gene3D" id="1.20.1250.20">
    <property type="entry name" value="MFS general substrate transporter like domains"/>
    <property type="match status" value="1"/>
</dbReference>
<feature type="compositionally biased region" description="Basic and acidic residues" evidence="6">
    <location>
        <begin position="500"/>
        <end position="515"/>
    </location>
</feature>
<evidence type="ECO:0000313" key="10">
    <source>
        <dbReference type="Proteomes" id="UP000319731"/>
    </source>
</evidence>
<dbReference type="STRING" id="1806994.A0A507CFV1"/>
<feature type="region of interest" description="Disordered" evidence="6">
    <location>
        <begin position="500"/>
        <end position="526"/>
    </location>
</feature>
<gene>
    <name evidence="9" type="ORF">SmJEL517_g00297</name>
</gene>
<feature type="transmembrane region" description="Helical" evidence="7">
    <location>
        <begin position="446"/>
        <end position="469"/>
    </location>
</feature>
<evidence type="ECO:0000313" key="9">
    <source>
        <dbReference type="EMBL" id="TPX38059.1"/>
    </source>
</evidence>
<keyword evidence="4 7" id="KW-1133">Transmembrane helix</keyword>
<accession>A0A507CFV1</accession>
<feature type="transmembrane region" description="Helical" evidence="7">
    <location>
        <begin position="128"/>
        <end position="146"/>
    </location>
</feature>
<feature type="transmembrane region" description="Helical" evidence="7">
    <location>
        <begin position="288"/>
        <end position="308"/>
    </location>
</feature>
<evidence type="ECO:0000256" key="1">
    <source>
        <dbReference type="ARBA" id="ARBA00004141"/>
    </source>
</evidence>
<keyword evidence="10" id="KW-1185">Reference proteome</keyword>
<feature type="transmembrane region" description="Helical" evidence="7">
    <location>
        <begin position="20"/>
        <end position="38"/>
    </location>
</feature>
<dbReference type="OrthoDB" id="2130629at2759"/>
<keyword evidence="2" id="KW-0813">Transport</keyword>
<keyword evidence="3 7" id="KW-0812">Transmembrane</keyword>
<evidence type="ECO:0000256" key="2">
    <source>
        <dbReference type="ARBA" id="ARBA00022448"/>
    </source>
</evidence>
<dbReference type="Pfam" id="PF07690">
    <property type="entry name" value="MFS_1"/>
    <property type="match status" value="1"/>
</dbReference>
<feature type="transmembrane region" description="Helical" evidence="7">
    <location>
        <begin position="250"/>
        <end position="268"/>
    </location>
</feature>
<dbReference type="GO" id="GO:0016020">
    <property type="term" value="C:membrane"/>
    <property type="evidence" value="ECO:0007669"/>
    <property type="project" value="UniProtKB-SubCell"/>
</dbReference>
<feature type="transmembrane region" description="Helical" evidence="7">
    <location>
        <begin position="153"/>
        <end position="179"/>
    </location>
</feature>
<keyword evidence="5 7" id="KW-0472">Membrane</keyword>
<feature type="transmembrane region" description="Helical" evidence="7">
    <location>
        <begin position="219"/>
        <end position="238"/>
    </location>
</feature>
<dbReference type="AlphaFoldDB" id="A0A507CFV1"/>
<comment type="subcellular location">
    <subcellularLocation>
        <location evidence="1">Membrane</location>
        <topology evidence="1">Multi-pass membrane protein</topology>
    </subcellularLocation>
</comment>
<name>A0A507CFV1_9FUNG</name>
<evidence type="ECO:0000256" key="3">
    <source>
        <dbReference type="ARBA" id="ARBA00022692"/>
    </source>
</evidence>
<dbReference type="SUPFAM" id="SSF103473">
    <property type="entry name" value="MFS general substrate transporter"/>
    <property type="match status" value="1"/>
</dbReference>
<dbReference type="GO" id="GO:0022857">
    <property type="term" value="F:transmembrane transporter activity"/>
    <property type="evidence" value="ECO:0007669"/>
    <property type="project" value="InterPro"/>
</dbReference>
<sequence>MSSKKLEAADGKMAEAPMTFKEAVTVTLFMLTLCGAMYQNVNNASGPNIALPAIQAALNIPDANLQWVVTAYQLAFSGTLLFFGRLSDQVGRKRVFVTGFVWMLIWSIVCAVAPNSIVLFVARAMQGVATAATVPAANGILGAYFVTPKARNIAISIYGCTAPASFAVAIFLGGILVVSSVGWRFVFYVQAILSGILLLLGIFVLPADKAGMTFDMKSFDSVGAALITVTVILFNFALTSAPGSGWLTPSVIACLILAILLLVGFILWEKRVSNPLVPVEVWQAMDVIVIIVAAFLVGMGFQCYVYYVNLYFQNITMRTALQAAIGFIPMAISGFVTALATGFIANQLRNFRKFMMMSILFMTTACLLFAVTGGDTNYWTLPLPSLILIVGGYDVFFNISSIICISAVAPKSRSIAGGVFNTAISLGNAVGLAIESAIADSRPSLILGYQGAFWCSVASMVLAAIVLLFKFNGENPELRHHPQDEDVSFHGDVKVNEVELQHDQSGDEAETRDTSMDITDTTLPKL</sequence>